<feature type="chain" id="PRO_5038904063" evidence="5">
    <location>
        <begin position="28"/>
        <end position="394"/>
    </location>
</feature>
<evidence type="ECO:0000256" key="2">
    <source>
        <dbReference type="ARBA" id="ARBA00022448"/>
    </source>
</evidence>
<evidence type="ECO:0000313" key="6">
    <source>
        <dbReference type="EMBL" id="RZU73388.1"/>
    </source>
</evidence>
<dbReference type="RefSeq" id="WP_130331865.1">
    <property type="nucleotide sequence ID" value="NZ_SHLD01000001.1"/>
</dbReference>
<dbReference type="PANTHER" id="PTHR30222:SF17">
    <property type="entry name" value="SPERMIDINE_PUTRESCINE-BINDING PERIPLASMIC PROTEIN"/>
    <property type="match status" value="1"/>
</dbReference>
<dbReference type="InterPro" id="IPR006311">
    <property type="entry name" value="TAT_signal"/>
</dbReference>
<evidence type="ECO:0000313" key="7">
    <source>
        <dbReference type="Proteomes" id="UP000294114"/>
    </source>
</evidence>
<dbReference type="Proteomes" id="UP000294114">
    <property type="component" value="Unassembled WGS sequence"/>
</dbReference>
<comment type="subcellular location">
    <subcellularLocation>
        <location evidence="1">Periplasm</location>
    </subcellularLocation>
</comment>
<reference evidence="6 7" key="1">
    <citation type="submission" date="2019-02" db="EMBL/GenBank/DDBJ databases">
        <title>Sequencing the genomes of 1000 actinobacteria strains.</title>
        <authorList>
            <person name="Klenk H.-P."/>
        </authorList>
    </citation>
    <scope>NUCLEOTIDE SEQUENCE [LARGE SCALE GENOMIC DNA]</scope>
    <source>
        <strain evidence="6 7">DSM 45612</strain>
    </source>
</reference>
<evidence type="ECO:0000256" key="5">
    <source>
        <dbReference type="SAM" id="SignalP"/>
    </source>
</evidence>
<evidence type="ECO:0000256" key="1">
    <source>
        <dbReference type="ARBA" id="ARBA00004418"/>
    </source>
</evidence>
<gene>
    <name evidence="6" type="ORF">EV384_1791</name>
</gene>
<dbReference type="GO" id="GO:0019808">
    <property type="term" value="F:polyamine binding"/>
    <property type="evidence" value="ECO:0007669"/>
    <property type="project" value="InterPro"/>
</dbReference>
<dbReference type="PRINTS" id="PR00909">
    <property type="entry name" value="SPERMDNBNDNG"/>
</dbReference>
<organism evidence="6 7">
    <name type="scientific">Micromonospora kangleipakensis</name>
    <dbReference type="NCBI Taxonomy" id="1077942"/>
    <lineage>
        <taxon>Bacteria</taxon>
        <taxon>Bacillati</taxon>
        <taxon>Actinomycetota</taxon>
        <taxon>Actinomycetes</taxon>
        <taxon>Micromonosporales</taxon>
        <taxon>Micromonosporaceae</taxon>
        <taxon>Micromonospora</taxon>
    </lineage>
</organism>
<feature type="signal peptide" evidence="5">
    <location>
        <begin position="1"/>
        <end position="27"/>
    </location>
</feature>
<dbReference type="AlphaFoldDB" id="A0A4Q8B7H8"/>
<evidence type="ECO:0000256" key="4">
    <source>
        <dbReference type="ARBA" id="ARBA00022764"/>
    </source>
</evidence>
<keyword evidence="4" id="KW-0574">Periplasm</keyword>
<keyword evidence="3 5" id="KW-0732">Signal</keyword>
<dbReference type="PROSITE" id="PS51257">
    <property type="entry name" value="PROKAR_LIPOPROTEIN"/>
    <property type="match status" value="1"/>
</dbReference>
<name>A0A4Q8B7H8_9ACTN</name>
<dbReference type="SUPFAM" id="SSF53850">
    <property type="entry name" value="Periplasmic binding protein-like II"/>
    <property type="match status" value="1"/>
</dbReference>
<dbReference type="EMBL" id="SHLD01000001">
    <property type="protein sequence ID" value="RZU73388.1"/>
    <property type="molecule type" value="Genomic_DNA"/>
</dbReference>
<dbReference type="CDD" id="cd13590">
    <property type="entry name" value="PBP2_PotD_PotF_like"/>
    <property type="match status" value="1"/>
</dbReference>
<dbReference type="OrthoDB" id="9813777at2"/>
<dbReference type="InterPro" id="IPR001188">
    <property type="entry name" value="Sperm_putr-bd"/>
</dbReference>
<keyword evidence="2" id="KW-0813">Transport</keyword>
<accession>A0A4Q8B7H8</accession>
<keyword evidence="7" id="KW-1185">Reference proteome</keyword>
<protein>
    <submittedName>
        <fullName evidence="6">Spermidine/putrescine transport system substrate-binding protein</fullName>
    </submittedName>
</protein>
<evidence type="ECO:0000256" key="3">
    <source>
        <dbReference type="ARBA" id="ARBA00022729"/>
    </source>
</evidence>
<sequence length="394" mass="43278">MRSPLRPLSRRGLLTGTLGSAALLATAGALTGCGTKGAQQTETGCKSDDLSATEKKLAFSNWPQYMDVDEKDESKRPSLDAFIAKSGIQVTYTEDVNDNNEFFGKVQNQLAGCQTTGRDIMVLTDWMAARMIRLGWIQKLDKAKMPNVEANLLPSLRNRSFDPDSQQAIPWQSGLAGLAYNAKVAKEIKTVDDLLTRPDLKGKVTALSEMRDTMGLLLQSNGHDPANFTAAQFDDALNKLKKAVESKQIRKFTGNDYAPDLAKGDIAACIGWSGDVIQLGFEDEKIKFVVPDSGVMLWSDNMLVPNKATHKANAEELMNYYYDPVVAAKLAAYVNYICPVKGAQAEMEKIDPELAANPLIFPDEAMLSKSKVFMALDEKQEKDYEAKFQQVIGA</sequence>
<dbReference type="GO" id="GO:0015846">
    <property type="term" value="P:polyamine transport"/>
    <property type="evidence" value="ECO:0007669"/>
    <property type="project" value="InterPro"/>
</dbReference>
<dbReference type="Gene3D" id="3.40.190.10">
    <property type="entry name" value="Periplasmic binding protein-like II"/>
    <property type="match status" value="2"/>
</dbReference>
<dbReference type="Pfam" id="PF13416">
    <property type="entry name" value="SBP_bac_8"/>
    <property type="match status" value="1"/>
</dbReference>
<dbReference type="PROSITE" id="PS51318">
    <property type="entry name" value="TAT"/>
    <property type="match status" value="1"/>
</dbReference>
<dbReference type="GO" id="GO:0042597">
    <property type="term" value="C:periplasmic space"/>
    <property type="evidence" value="ECO:0007669"/>
    <property type="project" value="UniProtKB-SubCell"/>
</dbReference>
<dbReference type="PANTHER" id="PTHR30222">
    <property type="entry name" value="SPERMIDINE/PUTRESCINE-BINDING PERIPLASMIC PROTEIN"/>
    <property type="match status" value="1"/>
</dbReference>
<proteinExistence type="predicted"/>
<comment type="caution">
    <text evidence="6">The sequence shown here is derived from an EMBL/GenBank/DDBJ whole genome shotgun (WGS) entry which is preliminary data.</text>
</comment>
<dbReference type="InterPro" id="IPR006059">
    <property type="entry name" value="SBP"/>
</dbReference>